<sequence>MTTTRPRVGRTPLTAATTSPAARAALAGVLLEELGDYAAEATGRILHQLNRDGWHITIDPRADVHRPPQER</sequence>
<dbReference type="AlphaFoldDB" id="A0A7W7SFS7"/>
<accession>A0A7W7SFS7</accession>
<reference evidence="1 2" key="1">
    <citation type="submission" date="2020-08" db="EMBL/GenBank/DDBJ databases">
        <title>Sequencing the genomes of 1000 actinobacteria strains.</title>
        <authorList>
            <person name="Klenk H.-P."/>
        </authorList>
    </citation>
    <scope>NUCLEOTIDE SEQUENCE [LARGE SCALE GENOMIC DNA]</scope>
    <source>
        <strain evidence="1 2">DSM 44786</strain>
    </source>
</reference>
<comment type="caution">
    <text evidence="1">The sequence shown here is derived from an EMBL/GenBank/DDBJ whole genome shotgun (WGS) entry which is preliminary data.</text>
</comment>
<dbReference type="EMBL" id="JACHJR010000001">
    <property type="protein sequence ID" value="MBB4949671.1"/>
    <property type="molecule type" value="Genomic_DNA"/>
</dbReference>
<protein>
    <submittedName>
        <fullName evidence="1">Uncharacterized protein</fullName>
    </submittedName>
</protein>
<gene>
    <name evidence="1" type="ORF">F4556_005206</name>
</gene>
<organism evidence="1 2">
    <name type="scientific">Kitasatospora gansuensis</name>
    <dbReference type="NCBI Taxonomy" id="258050"/>
    <lineage>
        <taxon>Bacteria</taxon>
        <taxon>Bacillati</taxon>
        <taxon>Actinomycetota</taxon>
        <taxon>Actinomycetes</taxon>
        <taxon>Kitasatosporales</taxon>
        <taxon>Streptomycetaceae</taxon>
        <taxon>Kitasatospora</taxon>
    </lineage>
</organism>
<evidence type="ECO:0000313" key="1">
    <source>
        <dbReference type="EMBL" id="MBB4949671.1"/>
    </source>
</evidence>
<evidence type="ECO:0000313" key="2">
    <source>
        <dbReference type="Proteomes" id="UP000573327"/>
    </source>
</evidence>
<keyword evidence="2" id="KW-1185">Reference proteome</keyword>
<dbReference type="RefSeq" id="WP_184920187.1">
    <property type="nucleotide sequence ID" value="NZ_JACHJR010000001.1"/>
</dbReference>
<name>A0A7W7SFS7_9ACTN</name>
<proteinExistence type="predicted"/>
<dbReference type="Proteomes" id="UP000573327">
    <property type="component" value="Unassembled WGS sequence"/>
</dbReference>